<organism evidence="2 3">
    <name type="scientific">Oceanicola granulosus (strain ATCC BAA-861 / DSM 15982 / KCTC 12143 / HTCC2516)</name>
    <dbReference type="NCBI Taxonomy" id="314256"/>
    <lineage>
        <taxon>Bacteria</taxon>
        <taxon>Pseudomonadati</taxon>
        <taxon>Pseudomonadota</taxon>
        <taxon>Alphaproteobacteria</taxon>
        <taxon>Rhodobacterales</taxon>
        <taxon>Roseobacteraceae</taxon>
        <taxon>Oceanicola</taxon>
    </lineage>
</organism>
<dbReference type="Proteomes" id="UP000003635">
    <property type="component" value="Unassembled WGS sequence"/>
</dbReference>
<comment type="caution">
    <text evidence="2">The sequence shown here is derived from an EMBL/GenBank/DDBJ whole genome shotgun (WGS) entry which is preliminary data.</text>
</comment>
<dbReference type="RefSeq" id="WP_007254367.1">
    <property type="nucleotide sequence ID" value="NZ_CH724107.1"/>
</dbReference>
<protein>
    <submittedName>
        <fullName evidence="2">Uncharacterized protein</fullName>
    </submittedName>
</protein>
<reference evidence="2 3" key="1">
    <citation type="journal article" date="2010" name="J. Bacteriol.">
        <title>Genome sequences of Oceanicola granulosus HTCC2516(T) and Oceanicola batsensis HTCC2597(TDelta).</title>
        <authorList>
            <person name="Thrash J.C."/>
            <person name="Cho J.C."/>
            <person name="Vergin K.L."/>
            <person name="Giovannoni S.J."/>
        </authorList>
    </citation>
    <scope>NUCLEOTIDE SEQUENCE [LARGE SCALE GENOMIC DNA]</scope>
    <source>
        <strain evidence="3">ATCC BAA-861 / DSM 15982 / KCTC 12143 / HTCC2516</strain>
    </source>
</reference>
<keyword evidence="3" id="KW-1185">Reference proteome</keyword>
<feature type="compositionally biased region" description="Basic residues" evidence="1">
    <location>
        <begin position="60"/>
        <end position="70"/>
    </location>
</feature>
<evidence type="ECO:0000256" key="1">
    <source>
        <dbReference type="SAM" id="MobiDB-lite"/>
    </source>
</evidence>
<dbReference type="STRING" id="314256.OG2516_04194"/>
<dbReference type="EMBL" id="AAOT01000018">
    <property type="protein sequence ID" value="EAR51067.1"/>
    <property type="molecule type" value="Genomic_DNA"/>
</dbReference>
<proteinExistence type="predicted"/>
<evidence type="ECO:0000313" key="3">
    <source>
        <dbReference type="Proteomes" id="UP000003635"/>
    </source>
</evidence>
<sequence>MAKSTYTPNRFEVAFSRTHEAATAIIREDSEARDRKIARLREARLEKEAAERAAAAPPAKPKRRATAKAR</sequence>
<accession>Q2CED0</accession>
<evidence type="ECO:0000313" key="2">
    <source>
        <dbReference type="EMBL" id="EAR51067.1"/>
    </source>
</evidence>
<dbReference type="HOGENOM" id="CLU_2753907_0_0_5"/>
<gene>
    <name evidence="2" type="ORF">OG2516_04194</name>
</gene>
<dbReference type="AlphaFoldDB" id="Q2CED0"/>
<feature type="region of interest" description="Disordered" evidence="1">
    <location>
        <begin position="48"/>
        <end position="70"/>
    </location>
</feature>
<name>Q2CED0_OCEGH</name>